<dbReference type="Pfam" id="PF01734">
    <property type="entry name" value="Patatin"/>
    <property type="match status" value="1"/>
</dbReference>
<dbReference type="InterPro" id="IPR050301">
    <property type="entry name" value="NTE"/>
</dbReference>
<evidence type="ECO:0000313" key="6">
    <source>
        <dbReference type="EMBL" id="MBB3017975.1"/>
    </source>
</evidence>
<name>A0A7W4YV24_9HYPH</name>
<evidence type="ECO:0000313" key="7">
    <source>
        <dbReference type="Proteomes" id="UP000532010"/>
    </source>
</evidence>
<dbReference type="InterPro" id="IPR016035">
    <property type="entry name" value="Acyl_Trfase/lysoPLipase"/>
</dbReference>
<evidence type="ECO:0000256" key="3">
    <source>
        <dbReference type="ARBA" id="ARBA00023098"/>
    </source>
</evidence>
<gene>
    <name evidence="6" type="ORF">FHR70_001015</name>
</gene>
<feature type="active site" description="Nucleophile" evidence="4">
    <location>
        <position position="60"/>
    </location>
</feature>
<keyword evidence="1 4" id="KW-0378">Hydrolase</keyword>
<dbReference type="EMBL" id="JACHWB010000001">
    <property type="protein sequence ID" value="MBB3017975.1"/>
    <property type="molecule type" value="Genomic_DNA"/>
</dbReference>
<organism evidence="6 7">
    <name type="scientific">Microvirga lupini</name>
    <dbReference type="NCBI Taxonomy" id="420324"/>
    <lineage>
        <taxon>Bacteria</taxon>
        <taxon>Pseudomonadati</taxon>
        <taxon>Pseudomonadota</taxon>
        <taxon>Alphaproteobacteria</taxon>
        <taxon>Hyphomicrobiales</taxon>
        <taxon>Methylobacteriaceae</taxon>
        <taxon>Microvirga</taxon>
    </lineage>
</organism>
<reference evidence="6 7" key="1">
    <citation type="submission" date="2020-08" db="EMBL/GenBank/DDBJ databases">
        <title>The Agave Microbiome: Exploring the role of microbial communities in plant adaptations to desert environments.</title>
        <authorList>
            <person name="Partida-Martinez L.P."/>
        </authorList>
    </citation>
    <scope>NUCLEOTIDE SEQUENCE [LARGE SCALE GENOMIC DNA]</scope>
    <source>
        <strain evidence="6 7">AT3.9</strain>
    </source>
</reference>
<dbReference type="AlphaFoldDB" id="A0A7W4YV24"/>
<keyword evidence="7" id="KW-1185">Reference proteome</keyword>
<evidence type="ECO:0000256" key="2">
    <source>
        <dbReference type="ARBA" id="ARBA00022963"/>
    </source>
</evidence>
<dbReference type="GO" id="GO:0016042">
    <property type="term" value="P:lipid catabolic process"/>
    <property type="evidence" value="ECO:0007669"/>
    <property type="project" value="UniProtKB-UniRule"/>
</dbReference>
<keyword evidence="3 4" id="KW-0443">Lipid metabolism</keyword>
<evidence type="ECO:0000259" key="5">
    <source>
        <dbReference type="PROSITE" id="PS51635"/>
    </source>
</evidence>
<dbReference type="PROSITE" id="PS51635">
    <property type="entry name" value="PNPLA"/>
    <property type="match status" value="1"/>
</dbReference>
<dbReference type="PANTHER" id="PTHR14226:SF78">
    <property type="entry name" value="SLR0060 PROTEIN"/>
    <property type="match status" value="1"/>
</dbReference>
<evidence type="ECO:0000256" key="4">
    <source>
        <dbReference type="PROSITE-ProRule" id="PRU01161"/>
    </source>
</evidence>
<dbReference type="Proteomes" id="UP000532010">
    <property type="component" value="Unassembled WGS sequence"/>
</dbReference>
<accession>A0A7W4YV24</accession>
<keyword evidence="2 4" id="KW-0442">Lipid degradation</keyword>
<dbReference type="GO" id="GO:0016787">
    <property type="term" value="F:hydrolase activity"/>
    <property type="evidence" value="ECO:0007669"/>
    <property type="project" value="UniProtKB-UniRule"/>
</dbReference>
<dbReference type="InterPro" id="IPR002641">
    <property type="entry name" value="PNPLA_dom"/>
</dbReference>
<comment type="caution">
    <text evidence="6">The sequence shown here is derived from an EMBL/GenBank/DDBJ whole genome shotgun (WGS) entry which is preliminary data.</text>
</comment>
<feature type="short sequence motif" description="GXGXXG" evidence="4">
    <location>
        <begin position="30"/>
        <end position="35"/>
    </location>
</feature>
<evidence type="ECO:0000256" key="1">
    <source>
        <dbReference type="ARBA" id="ARBA00022801"/>
    </source>
</evidence>
<sequence>MTGRAEKTSHLVRGLRSPDAKKSVSLALQGGGAHGAFTWGVLDYLLEDGRLAIEAITGASAGSMNAVVLFEGWLEGGRDGAREQLRTFWKRVSLDGVLSPVQRSLFDRMLSFWSVGGATTHLWLDAWSRVASPYDLNPLDINPLRDALNELIDFERVRACQDAKLFIAATNVWSGKIRIFNGPELTVDHVLASACLPMIFKAVEIDGEPYWDGGYTGNPALFPLYYETQADDIVLVQINPIERRSTPQTAREIQNRLTEITFNANLLQQLRSIDFVTRLIDEGKLSTQDYKRVLMHRIHGGEKLDEFTAASRLSAKWEFFETLRDLGREAARNWLAENYRNVGQRSTVDLRNAYS</sequence>
<feature type="short sequence motif" description="DGA/G" evidence="4">
    <location>
        <begin position="212"/>
        <end position="214"/>
    </location>
</feature>
<dbReference type="PANTHER" id="PTHR14226">
    <property type="entry name" value="NEUROPATHY TARGET ESTERASE/SWISS CHEESE D.MELANOGASTER"/>
    <property type="match status" value="1"/>
</dbReference>
<dbReference type="Gene3D" id="3.40.1090.10">
    <property type="entry name" value="Cytosolic phospholipase A2 catalytic domain"/>
    <property type="match status" value="2"/>
</dbReference>
<dbReference type="RefSeq" id="WP_183447691.1">
    <property type="nucleotide sequence ID" value="NZ_JACHWB010000001.1"/>
</dbReference>
<proteinExistence type="predicted"/>
<feature type="domain" description="PNPLA" evidence="5">
    <location>
        <begin position="26"/>
        <end position="225"/>
    </location>
</feature>
<protein>
    <submittedName>
        <fullName evidence="6">NTE family protein</fullName>
    </submittedName>
</protein>
<feature type="active site" description="Proton acceptor" evidence="4">
    <location>
        <position position="212"/>
    </location>
</feature>
<dbReference type="SUPFAM" id="SSF52151">
    <property type="entry name" value="FabD/lysophospholipase-like"/>
    <property type="match status" value="1"/>
</dbReference>
<feature type="short sequence motif" description="GXSXG" evidence="4">
    <location>
        <begin position="58"/>
        <end position="62"/>
    </location>
</feature>